<dbReference type="EMBL" id="CAFBLK010000003">
    <property type="protein sequence ID" value="CAB4855317.1"/>
    <property type="molecule type" value="Genomic_DNA"/>
</dbReference>
<dbReference type="AlphaFoldDB" id="A0A6J6X9V5"/>
<accession>A0A6J6X9V5</accession>
<feature type="transmembrane region" description="Helical" evidence="1">
    <location>
        <begin position="64"/>
        <end position="83"/>
    </location>
</feature>
<dbReference type="EMBL" id="CAEZZU010000318">
    <property type="protein sequence ID" value="CAB4793199.1"/>
    <property type="molecule type" value="Genomic_DNA"/>
</dbReference>
<feature type="transmembrane region" description="Helical" evidence="1">
    <location>
        <begin position="6"/>
        <end position="28"/>
    </location>
</feature>
<name>A0A6J6X9V5_9ZZZZ</name>
<organism evidence="2">
    <name type="scientific">freshwater metagenome</name>
    <dbReference type="NCBI Taxonomy" id="449393"/>
    <lineage>
        <taxon>unclassified sequences</taxon>
        <taxon>metagenomes</taxon>
        <taxon>ecological metagenomes</taxon>
    </lineage>
</organism>
<sequence length="84" mass="8642">MNFYDQVLREIVAAIGAALLFGNGYALIRRRRDAKAGAGNNPTSASGGAKKGEELIVAPIGRTLAFMLLGLLMLVAGVAALAAL</sequence>
<evidence type="ECO:0000256" key="1">
    <source>
        <dbReference type="SAM" id="Phobius"/>
    </source>
</evidence>
<reference evidence="2" key="1">
    <citation type="submission" date="2020-05" db="EMBL/GenBank/DDBJ databases">
        <authorList>
            <person name="Chiriac C."/>
            <person name="Salcher M."/>
            <person name="Ghai R."/>
            <person name="Kavagutti S V."/>
        </authorList>
    </citation>
    <scope>NUCLEOTIDE SEQUENCE</scope>
</reference>
<gene>
    <name evidence="2" type="ORF">UFOPK2925_01623</name>
    <name evidence="3" type="ORF">UFOPK3317_00039</name>
</gene>
<evidence type="ECO:0000313" key="3">
    <source>
        <dbReference type="EMBL" id="CAB4855317.1"/>
    </source>
</evidence>
<keyword evidence="1" id="KW-1133">Transmembrane helix</keyword>
<proteinExistence type="predicted"/>
<keyword evidence="1" id="KW-0472">Membrane</keyword>
<protein>
    <submittedName>
        <fullName evidence="2">Unannotated protein</fullName>
    </submittedName>
</protein>
<keyword evidence="1" id="KW-0812">Transmembrane</keyword>
<evidence type="ECO:0000313" key="2">
    <source>
        <dbReference type="EMBL" id="CAB4793199.1"/>
    </source>
</evidence>